<evidence type="ECO:0000259" key="1">
    <source>
        <dbReference type="Pfam" id="PF00149"/>
    </source>
</evidence>
<dbReference type="RefSeq" id="WP_072344706.1">
    <property type="nucleotide sequence ID" value="NZ_FPKU01000002.1"/>
</dbReference>
<dbReference type="PANTHER" id="PTHR12905">
    <property type="entry name" value="METALLOPHOSPHOESTERASE"/>
    <property type="match status" value="1"/>
</dbReference>
<dbReference type="SUPFAM" id="SSF56300">
    <property type="entry name" value="Metallo-dependent phosphatases"/>
    <property type="match status" value="1"/>
</dbReference>
<organism evidence="2 3">
    <name type="scientific">Devosia enhydra</name>
    <dbReference type="NCBI Taxonomy" id="665118"/>
    <lineage>
        <taxon>Bacteria</taxon>
        <taxon>Pseudomonadati</taxon>
        <taxon>Pseudomonadota</taxon>
        <taxon>Alphaproteobacteria</taxon>
        <taxon>Hyphomicrobiales</taxon>
        <taxon>Devosiaceae</taxon>
        <taxon>Devosia</taxon>
    </lineage>
</organism>
<dbReference type="Gene3D" id="3.60.21.10">
    <property type="match status" value="1"/>
</dbReference>
<protein>
    <submittedName>
        <fullName evidence="2">Predicted phosphoesterase</fullName>
    </submittedName>
</protein>
<reference evidence="2 3" key="1">
    <citation type="submission" date="2016-11" db="EMBL/GenBank/DDBJ databases">
        <authorList>
            <person name="Jaros S."/>
            <person name="Januszkiewicz K."/>
            <person name="Wedrychowicz H."/>
        </authorList>
    </citation>
    <scope>NUCLEOTIDE SEQUENCE [LARGE SCALE GENOMIC DNA]</scope>
    <source>
        <strain evidence="2 3">ATCC 23634</strain>
    </source>
</reference>
<accession>A0A1K2HYT5</accession>
<evidence type="ECO:0000313" key="3">
    <source>
        <dbReference type="Proteomes" id="UP000183447"/>
    </source>
</evidence>
<dbReference type="AlphaFoldDB" id="A0A1K2HYT5"/>
<gene>
    <name evidence="2" type="ORF">SAMN02983003_2461</name>
</gene>
<feature type="domain" description="Calcineurin-like phosphoesterase" evidence="1">
    <location>
        <begin position="1"/>
        <end position="185"/>
    </location>
</feature>
<keyword evidence="3" id="KW-1185">Reference proteome</keyword>
<dbReference type="Proteomes" id="UP000183447">
    <property type="component" value="Unassembled WGS sequence"/>
</dbReference>
<dbReference type="GO" id="GO:0016787">
    <property type="term" value="F:hydrolase activity"/>
    <property type="evidence" value="ECO:0007669"/>
    <property type="project" value="InterPro"/>
</dbReference>
<dbReference type="InterPro" id="IPR051693">
    <property type="entry name" value="UPF0046_metallophosphoest"/>
</dbReference>
<proteinExistence type="predicted"/>
<dbReference type="EMBL" id="FPKU01000002">
    <property type="protein sequence ID" value="SFZ85235.1"/>
    <property type="molecule type" value="Genomic_DNA"/>
</dbReference>
<dbReference type="STRING" id="665118.SAMN02983003_2461"/>
<dbReference type="PANTHER" id="PTHR12905:SF0">
    <property type="entry name" value="CALCINEURIN-LIKE PHOSPHOESTERASE DOMAIN-CONTAINING PROTEIN"/>
    <property type="match status" value="1"/>
</dbReference>
<evidence type="ECO:0000313" key="2">
    <source>
        <dbReference type="EMBL" id="SFZ85235.1"/>
    </source>
</evidence>
<dbReference type="Pfam" id="PF00149">
    <property type="entry name" value="Metallophos"/>
    <property type="match status" value="1"/>
</dbReference>
<name>A0A1K2HYT5_9HYPH</name>
<dbReference type="InterPro" id="IPR029052">
    <property type="entry name" value="Metallo-depent_PP-like"/>
</dbReference>
<sequence>MKLLLVADLHYTLPQLDWVLKVAAEYDLVVISGDLLELSSMVDPEAQIVVVLAYLKRIRARTRLIVCSGNHDLDVIGANGERQAGWLSALADLDVPADGETITIGDADFTLCPWWDGPLTLAEIGAQIEAARTQRRGRQWIWVNHAPPSGSQTSWNGSRSYGDRELAEWVERFAPQMVLSGHVHEAPFSRNGSWVDRIGETWLFNAGRQIGPTPCTVAIDLVAGEAAWFSLEGAETVRLDKPLVRPLDMLTAMPAWMAPRLPAGA</sequence>
<dbReference type="InterPro" id="IPR004843">
    <property type="entry name" value="Calcineurin-like_PHP"/>
</dbReference>
<dbReference type="OrthoDB" id="332939at2"/>